<proteinExistence type="predicted"/>
<comment type="caution">
    <text evidence="1">The sequence shown here is derived from an EMBL/GenBank/DDBJ whole genome shotgun (WGS) entry which is preliminary data.</text>
</comment>
<accession>A0A7K3MAK7</accession>
<reference evidence="1 2" key="1">
    <citation type="submission" date="2019-11" db="EMBL/GenBank/DDBJ databases">
        <authorList>
            <person name="Li X.-J."/>
            <person name="Feng X.-M."/>
        </authorList>
    </citation>
    <scope>NUCLEOTIDE SEQUENCE [LARGE SCALE GENOMIC DNA]</scope>
    <source>
        <strain evidence="1 2">XMNu-373</strain>
    </source>
</reference>
<dbReference type="EMBL" id="WLZY01000011">
    <property type="protein sequence ID" value="NDL60323.1"/>
    <property type="molecule type" value="Genomic_DNA"/>
</dbReference>
<evidence type="ECO:0000313" key="1">
    <source>
        <dbReference type="EMBL" id="NDL60323.1"/>
    </source>
</evidence>
<dbReference type="SUPFAM" id="SSF52540">
    <property type="entry name" value="P-loop containing nucleoside triphosphate hydrolases"/>
    <property type="match status" value="1"/>
</dbReference>
<dbReference type="InterPro" id="IPR027417">
    <property type="entry name" value="P-loop_NTPase"/>
</dbReference>
<dbReference type="Gene3D" id="3.40.50.300">
    <property type="entry name" value="P-loop containing nucleotide triphosphate hydrolases"/>
    <property type="match status" value="1"/>
</dbReference>
<dbReference type="Pfam" id="PF13671">
    <property type="entry name" value="AAA_33"/>
    <property type="match status" value="1"/>
</dbReference>
<protein>
    <submittedName>
        <fullName evidence="1">AAA family ATPase</fullName>
    </submittedName>
</protein>
<dbReference type="RefSeq" id="WP_162453124.1">
    <property type="nucleotide sequence ID" value="NZ_WLZY01000011.1"/>
</dbReference>
<dbReference type="AlphaFoldDB" id="A0A7K3MAK7"/>
<evidence type="ECO:0000313" key="2">
    <source>
        <dbReference type="Proteomes" id="UP000460435"/>
    </source>
</evidence>
<sequence>MIVWLNGTFGAGKTTAAEELVEVMPDARTFDPECVGFMLRRFITEPVGDFQDWPAWRALVTETAHQILQHYGGTLVVPMTLLRREYANEIFAGLREHGIDVRHVLLHVDDDELVRRIESDQVESGARDWRLEHISPYRDALAWLRDDAAVVDTTHMAPVDVAQKVVGLL</sequence>
<organism evidence="1 2">
    <name type="scientific">Phytoactinopolyspora mesophila</name>
    <dbReference type="NCBI Taxonomy" id="2650750"/>
    <lineage>
        <taxon>Bacteria</taxon>
        <taxon>Bacillati</taxon>
        <taxon>Actinomycetota</taxon>
        <taxon>Actinomycetes</taxon>
        <taxon>Jiangellales</taxon>
        <taxon>Jiangellaceae</taxon>
        <taxon>Phytoactinopolyspora</taxon>
    </lineage>
</organism>
<keyword evidence="2" id="KW-1185">Reference proteome</keyword>
<gene>
    <name evidence="1" type="ORF">F7O44_24925</name>
</gene>
<dbReference type="Proteomes" id="UP000460435">
    <property type="component" value="Unassembled WGS sequence"/>
</dbReference>
<name>A0A7K3MAK7_9ACTN</name>